<accession>A0A0P1IM28</accession>
<dbReference type="Gene3D" id="1.10.10.10">
    <property type="entry name" value="Winged helix-like DNA-binding domain superfamily/Winged helix DNA-binding domain"/>
    <property type="match status" value="1"/>
</dbReference>
<evidence type="ECO:0000313" key="5">
    <source>
        <dbReference type="EMBL" id="CUK24675.1"/>
    </source>
</evidence>
<proteinExistence type="predicted"/>
<dbReference type="GO" id="GO:0003700">
    <property type="term" value="F:DNA-binding transcription factor activity"/>
    <property type="evidence" value="ECO:0007669"/>
    <property type="project" value="InterPro"/>
</dbReference>
<dbReference type="STRING" id="1715691.TA5113_00524"/>
<evidence type="ECO:0000256" key="2">
    <source>
        <dbReference type="ARBA" id="ARBA00023125"/>
    </source>
</evidence>
<gene>
    <name evidence="5" type="ORF">TA5114_00461</name>
</gene>
<dbReference type="SUPFAM" id="SSF46785">
    <property type="entry name" value="Winged helix' DNA-binding domain"/>
    <property type="match status" value="1"/>
</dbReference>
<name>A0A0P1IM28_9RHOB</name>
<dbReference type="Proteomes" id="UP000051184">
    <property type="component" value="Unassembled WGS sequence"/>
</dbReference>
<dbReference type="NCBIfam" id="NF033788">
    <property type="entry name" value="HTH_metalloreg"/>
    <property type="match status" value="1"/>
</dbReference>
<sequence length="112" mass="12487">MSDLRSVFAALSDETRFDIVERLMKDGELPAGDLVSDSTISGPAISRHLKVLREAGLVEQRAEGTRRLYAVRPQALKTISDWTIDHRAFWEVSLNRMAAALEAEEDICPTSD</sequence>
<dbReference type="InterPro" id="IPR036390">
    <property type="entry name" value="WH_DNA-bd_sf"/>
</dbReference>
<keyword evidence="6" id="KW-1185">Reference proteome</keyword>
<feature type="domain" description="HTH arsR-type" evidence="4">
    <location>
        <begin position="1"/>
        <end position="91"/>
    </location>
</feature>
<dbReference type="EMBL" id="CYUE01000002">
    <property type="protein sequence ID" value="CUK24675.1"/>
    <property type="molecule type" value="Genomic_DNA"/>
</dbReference>
<evidence type="ECO:0000256" key="3">
    <source>
        <dbReference type="ARBA" id="ARBA00023163"/>
    </source>
</evidence>
<organism evidence="5 6">
    <name type="scientific">Cognatishimia activa</name>
    <dbReference type="NCBI Taxonomy" id="1715691"/>
    <lineage>
        <taxon>Bacteria</taxon>
        <taxon>Pseudomonadati</taxon>
        <taxon>Pseudomonadota</taxon>
        <taxon>Alphaproteobacteria</taxon>
        <taxon>Rhodobacterales</taxon>
        <taxon>Paracoccaceae</taxon>
        <taxon>Cognatishimia</taxon>
    </lineage>
</organism>
<dbReference type="InterPro" id="IPR011991">
    <property type="entry name" value="ArsR-like_HTH"/>
</dbReference>
<dbReference type="PROSITE" id="PS50987">
    <property type="entry name" value="HTH_ARSR_2"/>
    <property type="match status" value="1"/>
</dbReference>
<protein>
    <submittedName>
        <fullName evidence="5">HTH-type transcriptional regulator</fullName>
    </submittedName>
</protein>
<evidence type="ECO:0000256" key="1">
    <source>
        <dbReference type="ARBA" id="ARBA00023015"/>
    </source>
</evidence>
<evidence type="ECO:0000313" key="6">
    <source>
        <dbReference type="Proteomes" id="UP000051184"/>
    </source>
</evidence>
<dbReference type="PANTHER" id="PTHR43132:SF6">
    <property type="entry name" value="HTH-TYPE TRANSCRIPTIONAL REPRESSOR CZRA"/>
    <property type="match status" value="1"/>
</dbReference>
<dbReference type="OrthoDB" id="9790747at2"/>
<dbReference type="InterPro" id="IPR001845">
    <property type="entry name" value="HTH_ArsR_DNA-bd_dom"/>
</dbReference>
<dbReference type="PANTHER" id="PTHR43132">
    <property type="entry name" value="ARSENICAL RESISTANCE OPERON REPRESSOR ARSR-RELATED"/>
    <property type="match status" value="1"/>
</dbReference>
<dbReference type="InterPro" id="IPR051011">
    <property type="entry name" value="Metal_resp_trans_reg"/>
</dbReference>
<evidence type="ECO:0000259" key="4">
    <source>
        <dbReference type="PROSITE" id="PS50987"/>
    </source>
</evidence>
<dbReference type="CDD" id="cd00090">
    <property type="entry name" value="HTH_ARSR"/>
    <property type="match status" value="1"/>
</dbReference>
<reference evidence="6" key="1">
    <citation type="submission" date="2015-09" db="EMBL/GenBank/DDBJ databases">
        <authorList>
            <person name="Rodrigo-Torres Lidia"/>
            <person name="Arahal R.David."/>
        </authorList>
    </citation>
    <scope>NUCLEOTIDE SEQUENCE [LARGE SCALE GENOMIC DNA]</scope>
    <source>
        <strain evidence="6">CECT 5114</strain>
    </source>
</reference>
<keyword evidence="1" id="KW-0805">Transcription regulation</keyword>
<dbReference type="PRINTS" id="PR00778">
    <property type="entry name" value="HTHARSR"/>
</dbReference>
<keyword evidence="3" id="KW-0804">Transcription</keyword>
<dbReference type="Pfam" id="PF01022">
    <property type="entry name" value="HTH_5"/>
    <property type="match status" value="1"/>
</dbReference>
<dbReference type="AlphaFoldDB" id="A0A0P1IM28"/>
<dbReference type="GO" id="GO:0003677">
    <property type="term" value="F:DNA binding"/>
    <property type="evidence" value="ECO:0007669"/>
    <property type="project" value="UniProtKB-KW"/>
</dbReference>
<dbReference type="RefSeq" id="WP_058313663.1">
    <property type="nucleotide sequence ID" value="NZ_CYTO01000004.1"/>
</dbReference>
<dbReference type="SMART" id="SM00418">
    <property type="entry name" value="HTH_ARSR"/>
    <property type="match status" value="1"/>
</dbReference>
<dbReference type="InterPro" id="IPR036388">
    <property type="entry name" value="WH-like_DNA-bd_sf"/>
</dbReference>
<keyword evidence="2" id="KW-0238">DNA-binding</keyword>